<feature type="transmembrane region" description="Helical" evidence="1">
    <location>
        <begin position="297"/>
        <end position="317"/>
    </location>
</feature>
<dbReference type="InterPro" id="IPR006675">
    <property type="entry name" value="HDIG_dom"/>
</dbReference>
<organism evidence="3 4">
    <name type="scientific">candidate division TA06 bacterium 34_109</name>
    <dbReference type="NCBI Taxonomy" id="1635277"/>
    <lineage>
        <taxon>Bacteria</taxon>
        <taxon>Bacteria division TA06</taxon>
    </lineage>
</organism>
<dbReference type="InterPro" id="IPR011621">
    <property type="entry name" value="Metal-dep_PHydrolase_7TM_intra"/>
</dbReference>
<feature type="transmembrane region" description="Helical" evidence="1">
    <location>
        <begin position="353"/>
        <end position="380"/>
    </location>
</feature>
<feature type="transmembrane region" description="Helical" evidence="1">
    <location>
        <begin position="329"/>
        <end position="347"/>
    </location>
</feature>
<name>A0A117M609_UNCT6</name>
<keyword evidence="3" id="KW-0675">Receptor</keyword>
<dbReference type="NCBIfam" id="TIGR00277">
    <property type="entry name" value="HDIG"/>
    <property type="match status" value="1"/>
</dbReference>
<accession>A0A117M609</accession>
<dbReference type="InterPro" id="IPR003607">
    <property type="entry name" value="HD/PDEase_dom"/>
</dbReference>
<evidence type="ECO:0000256" key="1">
    <source>
        <dbReference type="SAM" id="Phobius"/>
    </source>
</evidence>
<evidence type="ECO:0000313" key="3">
    <source>
        <dbReference type="EMBL" id="KUK86259.1"/>
    </source>
</evidence>
<feature type="transmembrane region" description="Helical" evidence="1">
    <location>
        <begin position="12"/>
        <end position="32"/>
    </location>
</feature>
<evidence type="ECO:0000259" key="2">
    <source>
        <dbReference type="SMART" id="SM00471"/>
    </source>
</evidence>
<keyword evidence="3" id="KW-0378">Hydrolase</keyword>
<dbReference type="CDD" id="cd00077">
    <property type="entry name" value="HDc"/>
    <property type="match status" value="1"/>
</dbReference>
<evidence type="ECO:0000313" key="4">
    <source>
        <dbReference type="Proteomes" id="UP000053467"/>
    </source>
</evidence>
<dbReference type="PANTHER" id="PTHR36442:SF1">
    <property type="entry name" value="CYCLIC-DI-AMP PHOSPHODIESTERASE PGPH"/>
    <property type="match status" value="1"/>
</dbReference>
<dbReference type="InterPro" id="IPR052722">
    <property type="entry name" value="PgpH_phosphodiesterase"/>
</dbReference>
<keyword evidence="1" id="KW-0812">Transmembrane</keyword>
<dbReference type="PATRIC" id="fig|1635277.3.peg.994"/>
<feature type="transmembrane region" description="Helical" evidence="1">
    <location>
        <begin position="446"/>
        <end position="469"/>
    </location>
</feature>
<keyword evidence="1" id="KW-1133">Transmembrane helix</keyword>
<feature type="domain" description="HD/PDEase" evidence="2">
    <location>
        <begin position="501"/>
        <end position="656"/>
    </location>
</feature>
<dbReference type="SMART" id="SM00471">
    <property type="entry name" value="HDc"/>
    <property type="match status" value="1"/>
</dbReference>
<reference evidence="4" key="1">
    <citation type="journal article" date="2015" name="MBio">
        <title>Genome-Resolved Metagenomic Analysis Reveals Roles for Candidate Phyla and Other Microbial Community Members in Biogeochemical Transformations in Oil Reservoirs.</title>
        <authorList>
            <person name="Hu P."/>
            <person name="Tom L."/>
            <person name="Singh A."/>
            <person name="Thomas B.C."/>
            <person name="Baker B.J."/>
            <person name="Piceno Y.M."/>
            <person name="Andersen G.L."/>
            <person name="Banfield J.F."/>
        </authorList>
    </citation>
    <scope>NUCLEOTIDE SEQUENCE [LARGE SCALE GENOMIC DNA]</scope>
</reference>
<feature type="transmembrane region" description="Helical" evidence="1">
    <location>
        <begin position="421"/>
        <end position="439"/>
    </location>
</feature>
<keyword evidence="1" id="KW-0472">Membrane</keyword>
<dbReference type="InterPro" id="IPR006674">
    <property type="entry name" value="HD_domain"/>
</dbReference>
<proteinExistence type="predicted"/>
<feature type="transmembrane region" description="Helical" evidence="1">
    <location>
        <begin position="392"/>
        <end position="409"/>
    </location>
</feature>
<dbReference type="Pfam" id="PF07698">
    <property type="entry name" value="7TM-7TMR_HD"/>
    <property type="match status" value="1"/>
</dbReference>
<dbReference type="Gene3D" id="1.10.3210.10">
    <property type="entry name" value="Hypothetical protein af1432"/>
    <property type="match status" value="1"/>
</dbReference>
<protein>
    <submittedName>
        <fullName evidence="3">7TM receptor with intracellular metal dependent phosphohydrolase</fullName>
    </submittedName>
</protein>
<gene>
    <name evidence="3" type="ORF">XE03_1630</name>
</gene>
<dbReference type="EMBL" id="LGGX01000024">
    <property type="protein sequence ID" value="KUK86259.1"/>
    <property type="molecule type" value="Genomic_DNA"/>
</dbReference>
<dbReference type="AlphaFoldDB" id="A0A117M609"/>
<dbReference type="Pfam" id="PF01966">
    <property type="entry name" value="HD"/>
    <property type="match status" value="1"/>
</dbReference>
<dbReference type="SUPFAM" id="SSF109604">
    <property type="entry name" value="HD-domain/PDEase-like"/>
    <property type="match status" value="1"/>
</dbReference>
<sequence>MRILHTIKNSIRIYYFEIILVLILVIFFNLFYPSTFSKIPQLKKGDISPKDIIAPFTFDIIKNSEILSKEKERAYDNTPPVLVYDENRNVEILNSFFSFKDLVDSLNKNVFKSDERRKILKDSVKNISDDLVNILFSEESKNVFNFVEKSLKYTLDFGVIGDKSVIPFGKDRKVSLKIGNREILKNDNEIFDLNEAKEHLKKEIIKKYSGNSYLLKYALEMFQYFLKPNIFFDRDETSFRREKAKNEVSEKVGIVLKGEIIVRANQVVDQTVEDKIYSLNMFLKGEDNFKNKFLNTLYKNLIFIITFILYIIFINTQFPKLNLRKRDKLFVLFLYLINLGIFGYFYELPNIEYIVPLILTSILLSLLYSKTFSLITLLFILTSLILYSGMRLYGLLAVLVSSLYSIFFVKDENIKKNFFGIVFKISIINLSLSFFIELYRESLLSNIFIAMLYSFINPVLSFVIMMFSIKYIENILHRLTNITLFELSDLNNELLKELSEKTSGTYNHSIIVSRLAEKIAKGVDADPLLVRVGSYYHDIGKMEKPEYFIENQFKGTNPHENLPYEISAEIIVEHVKNGLKIAQKYKLPEKVQRFIITHHGTTNVGYFYEKAKESNKPFNQELFKYPGPLPSSREETIVMLSDSIEAAVRSVNITDDDGLKEIIEKIINKRMEEKQFNESNITLKDLERIKEISFEFFKGIYHPRIDYVTKK</sequence>
<dbReference type="PANTHER" id="PTHR36442">
    <property type="entry name" value="CYCLIC-DI-AMP PHOSPHODIESTERASE PGPH"/>
    <property type="match status" value="1"/>
</dbReference>
<dbReference type="GO" id="GO:0016787">
    <property type="term" value="F:hydrolase activity"/>
    <property type="evidence" value="ECO:0007669"/>
    <property type="project" value="UniProtKB-KW"/>
</dbReference>
<dbReference type="Pfam" id="PF07697">
    <property type="entry name" value="7TMR-HDED"/>
    <property type="match status" value="1"/>
</dbReference>
<dbReference type="InterPro" id="IPR011624">
    <property type="entry name" value="Metal-dep_PHydrolase_7TM_extra"/>
</dbReference>
<comment type="caution">
    <text evidence="3">The sequence shown here is derived from an EMBL/GenBank/DDBJ whole genome shotgun (WGS) entry which is preliminary data.</text>
</comment>
<dbReference type="Proteomes" id="UP000053467">
    <property type="component" value="Unassembled WGS sequence"/>
</dbReference>